<gene>
    <name evidence="1" type="ORF">CS063_06505</name>
</gene>
<sequence>MHKNLPKGGFVVYHFEDTKKIVGTKQTLRQLEKNNVKVLFVAKDADDKVTGQAVELAKANNVPVEYINTMCELGKKCNVEVKTAIAAIIE</sequence>
<protein>
    <submittedName>
        <fullName evidence="1">50S ribosomal protein L7ae-like protein</fullName>
    </submittedName>
</protein>
<evidence type="ECO:0000313" key="1">
    <source>
        <dbReference type="EMBL" id="PHV71339.1"/>
    </source>
</evidence>
<dbReference type="Proteomes" id="UP000224460">
    <property type="component" value="Unassembled WGS sequence"/>
</dbReference>
<reference evidence="1" key="1">
    <citation type="submission" date="2017-10" db="EMBL/GenBank/DDBJ databases">
        <title>Genome sequence of cellulolytic Lachnospiraceae bacterium XHS1971 isolated from hotspring sediment.</title>
        <authorList>
            <person name="Vasudevan G."/>
            <person name="Joshi A.J."/>
            <person name="Hivarkar S."/>
            <person name="Lanjekar V.B."/>
            <person name="Dhakephalkar P.K."/>
            <person name="Dagar S."/>
        </authorList>
    </citation>
    <scope>NUCLEOTIDE SEQUENCE</scope>
    <source>
        <strain evidence="1">XHS1971</strain>
    </source>
</reference>
<comment type="caution">
    <text evidence="1">The sequence shown here is derived from an EMBL/GenBank/DDBJ whole genome shotgun (WGS) entry which is preliminary data.</text>
</comment>
<name>A0AC61DDG1_9FIRM</name>
<evidence type="ECO:0000313" key="2">
    <source>
        <dbReference type="Proteomes" id="UP000224460"/>
    </source>
</evidence>
<organism evidence="1 2">
    <name type="scientific">Sporanaerobium hydrogeniformans</name>
    <dbReference type="NCBI Taxonomy" id="3072179"/>
    <lineage>
        <taxon>Bacteria</taxon>
        <taxon>Bacillati</taxon>
        <taxon>Bacillota</taxon>
        <taxon>Clostridia</taxon>
        <taxon>Lachnospirales</taxon>
        <taxon>Lachnospiraceae</taxon>
        <taxon>Sporanaerobium</taxon>
    </lineage>
</organism>
<proteinExistence type="predicted"/>
<keyword evidence="2" id="KW-1185">Reference proteome</keyword>
<accession>A0AC61DDG1</accession>
<dbReference type="EMBL" id="PEDL01000004">
    <property type="protein sequence ID" value="PHV71339.1"/>
    <property type="molecule type" value="Genomic_DNA"/>
</dbReference>